<evidence type="ECO:0000313" key="3">
    <source>
        <dbReference type="Proteomes" id="UP000807353"/>
    </source>
</evidence>
<proteinExistence type="predicted"/>
<feature type="region of interest" description="Disordered" evidence="1">
    <location>
        <begin position="105"/>
        <end position="245"/>
    </location>
</feature>
<organism evidence="2 3">
    <name type="scientific">Collybia nuda</name>
    <dbReference type="NCBI Taxonomy" id="64659"/>
    <lineage>
        <taxon>Eukaryota</taxon>
        <taxon>Fungi</taxon>
        <taxon>Dikarya</taxon>
        <taxon>Basidiomycota</taxon>
        <taxon>Agaricomycotina</taxon>
        <taxon>Agaricomycetes</taxon>
        <taxon>Agaricomycetidae</taxon>
        <taxon>Agaricales</taxon>
        <taxon>Tricholomatineae</taxon>
        <taxon>Clitocybaceae</taxon>
        <taxon>Collybia</taxon>
    </lineage>
</organism>
<evidence type="ECO:0000313" key="2">
    <source>
        <dbReference type="EMBL" id="KAF9459442.1"/>
    </source>
</evidence>
<feature type="region of interest" description="Disordered" evidence="1">
    <location>
        <begin position="1"/>
        <end position="30"/>
    </location>
</feature>
<dbReference type="Proteomes" id="UP000807353">
    <property type="component" value="Unassembled WGS sequence"/>
</dbReference>
<keyword evidence="3" id="KW-1185">Reference proteome</keyword>
<gene>
    <name evidence="2" type="ORF">BDZ94DRAFT_1312365</name>
</gene>
<comment type="caution">
    <text evidence="2">The sequence shown here is derived from an EMBL/GenBank/DDBJ whole genome shotgun (WGS) entry which is preliminary data.</text>
</comment>
<accession>A0A9P6CBF9</accession>
<feature type="compositionally biased region" description="Polar residues" evidence="1">
    <location>
        <begin position="235"/>
        <end position="245"/>
    </location>
</feature>
<protein>
    <submittedName>
        <fullName evidence="2">Uncharacterized protein</fullName>
    </submittedName>
</protein>
<dbReference type="OrthoDB" id="2537258at2759"/>
<reference evidence="2" key="1">
    <citation type="submission" date="2020-11" db="EMBL/GenBank/DDBJ databases">
        <authorList>
            <consortium name="DOE Joint Genome Institute"/>
            <person name="Ahrendt S."/>
            <person name="Riley R."/>
            <person name="Andreopoulos W."/>
            <person name="Labutti K."/>
            <person name="Pangilinan J."/>
            <person name="Ruiz-Duenas F.J."/>
            <person name="Barrasa J.M."/>
            <person name="Sanchez-Garcia M."/>
            <person name="Camarero S."/>
            <person name="Miyauchi S."/>
            <person name="Serrano A."/>
            <person name="Linde D."/>
            <person name="Babiker R."/>
            <person name="Drula E."/>
            <person name="Ayuso-Fernandez I."/>
            <person name="Pacheco R."/>
            <person name="Padilla G."/>
            <person name="Ferreira P."/>
            <person name="Barriuso J."/>
            <person name="Kellner H."/>
            <person name="Castanera R."/>
            <person name="Alfaro M."/>
            <person name="Ramirez L."/>
            <person name="Pisabarro A.G."/>
            <person name="Kuo A."/>
            <person name="Tritt A."/>
            <person name="Lipzen A."/>
            <person name="He G."/>
            <person name="Yan M."/>
            <person name="Ng V."/>
            <person name="Cullen D."/>
            <person name="Martin F."/>
            <person name="Rosso M.-N."/>
            <person name="Henrissat B."/>
            <person name="Hibbett D."/>
            <person name="Martinez A.T."/>
            <person name="Grigoriev I.V."/>
        </authorList>
    </citation>
    <scope>NUCLEOTIDE SEQUENCE</scope>
    <source>
        <strain evidence="2">CBS 247.69</strain>
    </source>
</reference>
<sequence length="245" mass="26785">MNSGASPHHALPAEHSSASRSSRHSPDPDLKQLVASAFSILEQSPPPTLREILGAYRAKGDGDRDMLLAMLNAKSAEDQRLASIASLHRSVLEVYQVPSAHVAQPPPAIRMNGSHHYPTPSFTQSPQLSEQKPRRLHNQHHRRLPSGSRSPPRSHHTSHLSSTRDAPITYSEPSRKRHRSSLSPPSHRGYYEPHSGSQHERLPPSPYSSSGRSDSAEYSPRSRASMAIGSLLSAGPSQELNADDP</sequence>
<name>A0A9P6CBF9_9AGAR</name>
<dbReference type="EMBL" id="MU150316">
    <property type="protein sequence ID" value="KAF9459442.1"/>
    <property type="molecule type" value="Genomic_DNA"/>
</dbReference>
<feature type="compositionally biased region" description="Polar residues" evidence="1">
    <location>
        <begin position="120"/>
        <end position="130"/>
    </location>
</feature>
<feature type="compositionally biased region" description="Basic residues" evidence="1">
    <location>
        <begin position="134"/>
        <end position="144"/>
    </location>
</feature>
<evidence type="ECO:0000256" key="1">
    <source>
        <dbReference type="SAM" id="MobiDB-lite"/>
    </source>
</evidence>
<dbReference type="AlphaFoldDB" id="A0A9P6CBF9"/>